<dbReference type="PANTHER" id="PTHR36852:SF1">
    <property type="entry name" value="PROTEIN GVPL 2"/>
    <property type="match status" value="1"/>
</dbReference>
<evidence type="ECO:0000256" key="1">
    <source>
        <dbReference type="ARBA" id="ARBA00022987"/>
    </source>
</evidence>
<dbReference type="InterPro" id="IPR009430">
    <property type="entry name" value="GvpL/GvpF"/>
</dbReference>
<proteinExistence type="inferred from homology"/>
<evidence type="ECO:0000256" key="4">
    <source>
        <dbReference type="SAM" id="MobiDB-lite"/>
    </source>
</evidence>
<comment type="subcellular location">
    <subcellularLocation>
        <location evidence="2">Gas vesicle</location>
    </subcellularLocation>
</comment>
<sequence>MIRQGSDESGPRPGRRPEGAAGELWYVYAVSRAEEAPAPPPDGPPGLTAVTEAGLAALASPVPAAEFGEGPLRERLEDLAWLERTARGHQRVVNALAASGRCVVPLRLATVCLDPDGVRRLLAEHRERFAAAVERLDGRAEWGVKIYAAAPQAEQPEDPPGTGNVPSGRDYLRRRARQRRSAEEGWREVRARAHEAHTALAGAAERCRLHPPQDPRLSGESGQNLLNGAYLVPRTREDPFRALVAELAGTLPGVRLSLTGPWVPYSFAGLAGSPGAAP</sequence>
<evidence type="ECO:0000256" key="2">
    <source>
        <dbReference type="ARBA" id="ARBA00035108"/>
    </source>
</evidence>
<organism evidence="5 6">
    <name type="scientific">Streptomyces boetiae</name>
    <dbReference type="NCBI Taxonomy" id="3075541"/>
    <lineage>
        <taxon>Bacteria</taxon>
        <taxon>Bacillati</taxon>
        <taxon>Actinomycetota</taxon>
        <taxon>Actinomycetes</taxon>
        <taxon>Kitasatosporales</taxon>
        <taxon>Streptomycetaceae</taxon>
        <taxon>Streptomyces</taxon>
    </lineage>
</organism>
<dbReference type="Proteomes" id="UP001183388">
    <property type="component" value="Unassembled WGS sequence"/>
</dbReference>
<keyword evidence="6" id="KW-1185">Reference proteome</keyword>
<comment type="caution">
    <text evidence="5">The sequence shown here is derived from an EMBL/GenBank/DDBJ whole genome shotgun (WGS) entry which is preliminary data.</text>
</comment>
<dbReference type="PANTHER" id="PTHR36852">
    <property type="entry name" value="PROTEIN GVPL 2"/>
    <property type="match status" value="1"/>
</dbReference>
<evidence type="ECO:0000256" key="3">
    <source>
        <dbReference type="ARBA" id="ARBA00035643"/>
    </source>
</evidence>
<accession>A0ABU2L2N6</accession>
<reference evidence="6" key="1">
    <citation type="submission" date="2023-07" db="EMBL/GenBank/DDBJ databases">
        <title>30 novel species of actinomycetes from the DSMZ collection.</title>
        <authorList>
            <person name="Nouioui I."/>
        </authorList>
    </citation>
    <scope>NUCLEOTIDE SEQUENCE [LARGE SCALE GENOMIC DNA]</scope>
    <source>
        <strain evidence="6">DSM 44917</strain>
    </source>
</reference>
<comment type="similarity">
    <text evidence="3">Belongs to the gas vesicle GvpF/GvpL family.</text>
</comment>
<evidence type="ECO:0000313" key="6">
    <source>
        <dbReference type="Proteomes" id="UP001183388"/>
    </source>
</evidence>
<dbReference type="EMBL" id="JAVREN010000003">
    <property type="protein sequence ID" value="MDT0305825.1"/>
    <property type="molecule type" value="Genomic_DNA"/>
</dbReference>
<dbReference type="RefSeq" id="WP_311628742.1">
    <property type="nucleotide sequence ID" value="NZ_JAVREN010000003.1"/>
</dbReference>
<feature type="region of interest" description="Disordered" evidence="4">
    <location>
        <begin position="150"/>
        <end position="177"/>
    </location>
</feature>
<evidence type="ECO:0000313" key="5">
    <source>
        <dbReference type="EMBL" id="MDT0305825.1"/>
    </source>
</evidence>
<protein>
    <submittedName>
        <fullName evidence="5">GvpL/GvpF family gas vesicle protein</fullName>
    </submittedName>
</protein>
<keyword evidence="1" id="KW-0304">Gas vesicle</keyword>
<dbReference type="Pfam" id="PF06386">
    <property type="entry name" value="GvpL_GvpF"/>
    <property type="match status" value="1"/>
</dbReference>
<gene>
    <name evidence="5" type="ORF">RM780_02450</name>
</gene>
<name>A0ABU2L2N6_9ACTN</name>